<dbReference type="GO" id="GO:0016791">
    <property type="term" value="F:phosphatase activity"/>
    <property type="evidence" value="ECO:0007669"/>
    <property type="project" value="TreeGrafter"/>
</dbReference>
<keyword evidence="3" id="KW-0472">Membrane</keyword>
<dbReference type="SMART" id="SM00331">
    <property type="entry name" value="PP2C_SIG"/>
    <property type="match status" value="1"/>
</dbReference>
<dbReference type="EMBL" id="VLKT01000001">
    <property type="protein sequence ID" value="TWI43331.1"/>
    <property type="molecule type" value="Genomic_DNA"/>
</dbReference>
<evidence type="ECO:0000256" key="3">
    <source>
        <dbReference type="SAM" id="Phobius"/>
    </source>
</evidence>
<accession>A0A562PFW0</accession>
<dbReference type="GO" id="GO:0016020">
    <property type="term" value="C:membrane"/>
    <property type="evidence" value="ECO:0007669"/>
    <property type="project" value="InterPro"/>
</dbReference>
<dbReference type="SUPFAM" id="SSF158472">
    <property type="entry name" value="HAMP domain-like"/>
    <property type="match status" value="1"/>
</dbReference>
<reference evidence="5 6" key="1">
    <citation type="journal article" date="2015" name="Stand. Genomic Sci.">
        <title>Genomic Encyclopedia of Bacterial and Archaeal Type Strains, Phase III: the genomes of soil and plant-associated and newly described type strains.</title>
        <authorList>
            <person name="Whitman W.B."/>
            <person name="Woyke T."/>
            <person name="Klenk H.P."/>
            <person name="Zhou Y."/>
            <person name="Lilburn T.G."/>
            <person name="Beck B.J."/>
            <person name="De Vos P."/>
            <person name="Vandamme P."/>
            <person name="Eisen J.A."/>
            <person name="Garrity G."/>
            <person name="Hugenholtz P."/>
            <person name="Kyrpides N.C."/>
        </authorList>
    </citation>
    <scope>NUCLEOTIDE SEQUENCE [LARGE SCALE GENOMIC DNA]</scope>
    <source>
        <strain evidence="5 6">CGMCC 1.2546</strain>
    </source>
</reference>
<feature type="transmembrane region" description="Helical" evidence="3">
    <location>
        <begin position="439"/>
        <end position="461"/>
    </location>
</feature>
<keyword evidence="1" id="KW-0378">Hydrolase</keyword>
<dbReference type="Gene3D" id="6.10.340.10">
    <property type="match status" value="1"/>
</dbReference>
<dbReference type="PANTHER" id="PTHR43156:SF2">
    <property type="entry name" value="STAGE II SPORULATION PROTEIN E"/>
    <property type="match status" value="1"/>
</dbReference>
<evidence type="ECO:0000256" key="1">
    <source>
        <dbReference type="ARBA" id="ARBA00022801"/>
    </source>
</evidence>
<dbReference type="CDD" id="cd06225">
    <property type="entry name" value="HAMP"/>
    <property type="match status" value="1"/>
</dbReference>
<dbReference type="Gene3D" id="3.30.450.20">
    <property type="entry name" value="PAS domain"/>
    <property type="match status" value="2"/>
</dbReference>
<dbReference type="InterPro" id="IPR052016">
    <property type="entry name" value="Bact_Sigma-Reg"/>
</dbReference>
<keyword evidence="3" id="KW-0812">Transmembrane</keyword>
<feature type="coiled-coil region" evidence="2">
    <location>
        <begin position="514"/>
        <end position="548"/>
    </location>
</feature>
<keyword evidence="6" id="KW-1185">Reference proteome</keyword>
<dbReference type="InterPro" id="IPR001932">
    <property type="entry name" value="PPM-type_phosphatase-like_dom"/>
</dbReference>
<proteinExistence type="predicted"/>
<evidence type="ECO:0000313" key="5">
    <source>
        <dbReference type="EMBL" id="TWI43331.1"/>
    </source>
</evidence>
<dbReference type="SMART" id="SM00304">
    <property type="entry name" value="HAMP"/>
    <property type="match status" value="1"/>
</dbReference>
<dbReference type="PROSITE" id="PS50885">
    <property type="entry name" value="HAMP"/>
    <property type="match status" value="1"/>
</dbReference>
<dbReference type="InterPro" id="IPR003660">
    <property type="entry name" value="HAMP_dom"/>
</dbReference>
<evidence type="ECO:0000259" key="4">
    <source>
        <dbReference type="PROSITE" id="PS50885"/>
    </source>
</evidence>
<gene>
    <name evidence="5" type="ORF">IQ26_00293</name>
</gene>
<dbReference type="Gene3D" id="3.60.40.10">
    <property type="entry name" value="PPM-type phosphatase domain"/>
    <property type="match status" value="1"/>
</dbReference>
<sequence length="794" mass="86947">MTDSDVTPPRPWSVFHPNSFRAKFMLIVGGAVLFDLLVGGSVALWNVNRLSRDATQQIESGLTKATQEYLQNYIETTALRADLLFDRMHSEVTALAGSMQRLIDYPEAKDAIGKALAKNPNFNAPLVYDARGNWVQTRQGSPSVMSVWGYLLSADHQPKPEILRDIQESAVFDIFGTSQMATGAKKLQVYYVGPKAGPIMRTTPYSDQAQTFDKLYPGHNNANFWDFFFPGVYEGWEGWIREPDSRPVKGDDITATAPYIDAITGKLIVSFFHPLWTKDRSDVAGMVAADVTLDQLADIVESVKVADTGFGFLTMSNGNVLAIKPEGEKTLGLKIASGAAGQGVTGLDRSLKKSTHATVAALELPADGKTVIKHISIEESGKAEPHIVALRRLNAVNLWNSEGSITAETLMLGFVVPEREIYASLLAAQQSISSATNRILITQVIAIIVSLLIVFAAVFGISKRITAGLSALAGAAKRLQAKDYSVRVSIPTRDEVGEVGDAFNRMAEQISFHTENLEHLVDERTKELEGANQEISALNGKLRDENLRLGAELAVAKQIQMMVLPRTSELEAIPGVEIAAYMRPADEVGGDYYDVLQEGSRVKIGIGDVTGHGLASGVLMLMVQSVARALQETGEDNPRQFLDRLNRAIYKNIERTNTDKHLSLAFLDFENEQVTLSGQHEEVLVVRANGEIERIDTIDLGLPIGLERDILPFIATRDIPFSSGDVIVLHTDGVTEAEDQDGELFGLERLCISASSYYRGSAEEIKTGIIEDLMAHIGTQKIHDDITLVIMRHK</sequence>
<keyword evidence="3" id="KW-1133">Transmembrane helix</keyword>
<dbReference type="RefSeq" id="WP_145711577.1">
    <property type="nucleotide sequence ID" value="NZ_BSPF01000102.1"/>
</dbReference>
<dbReference type="Pfam" id="PF00672">
    <property type="entry name" value="HAMP"/>
    <property type="match status" value="1"/>
</dbReference>
<feature type="transmembrane region" description="Helical" evidence="3">
    <location>
        <begin position="24"/>
        <end position="47"/>
    </location>
</feature>
<keyword evidence="2" id="KW-0175">Coiled coil</keyword>
<dbReference type="OrthoDB" id="9802500at2"/>
<name>A0A562PFW0_9HYPH</name>
<evidence type="ECO:0000313" key="6">
    <source>
        <dbReference type="Proteomes" id="UP000317122"/>
    </source>
</evidence>
<protein>
    <submittedName>
        <fullName evidence="5">Sigma-B regulation protein RsbU (Phosphoserine phosphatase)</fullName>
    </submittedName>
</protein>
<organism evidence="5 6">
    <name type="scientific">Mesorhizobium tianshanense</name>
    <dbReference type="NCBI Taxonomy" id="39844"/>
    <lineage>
        <taxon>Bacteria</taxon>
        <taxon>Pseudomonadati</taxon>
        <taxon>Pseudomonadota</taxon>
        <taxon>Alphaproteobacteria</taxon>
        <taxon>Hyphomicrobiales</taxon>
        <taxon>Phyllobacteriaceae</taxon>
        <taxon>Mesorhizobium</taxon>
    </lineage>
</organism>
<dbReference type="Proteomes" id="UP000317122">
    <property type="component" value="Unassembled WGS sequence"/>
</dbReference>
<comment type="caution">
    <text evidence="5">The sequence shown here is derived from an EMBL/GenBank/DDBJ whole genome shotgun (WGS) entry which is preliminary data.</text>
</comment>
<dbReference type="PANTHER" id="PTHR43156">
    <property type="entry name" value="STAGE II SPORULATION PROTEIN E-RELATED"/>
    <property type="match status" value="1"/>
</dbReference>
<evidence type="ECO:0000256" key="2">
    <source>
        <dbReference type="SAM" id="Coils"/>
    </source>
</evidence>
<dbReference type="InterPro" id="IPR036457">
    <property type="entry name" value="PPM-type-like_dom_sf"/>
</dbReference>
<dbReference type="GO" id="GO:0007165">
    <property type="term" value="P:signal transduction"/>
    <property type="evidence" value="ECO:0007669"/>
    <property type="project" value="InterPro"/>
</dbReference>
<dbReference type="AlphaFoldDB" id="A0A562PFW0"/>
<feature type="domain" description="HAMP" evidence="4">
    <location>
        <begin position="463"/>
        <end position="515"/>
    </location>
</feature>
<dbReference type="Pfam" id="PF07228">
    <property type="entry name" value="SpoIIE"/>
    <property type="match status" value="1"/>
</dbReference>